<dbReference type="Gene3D" id="2.60.40.10">
    <property type="entry name" value="Immunoglobulins"/>
    <property type="match status" value="2"/>
</dbReference>
<feature type="coiled-coil region" evidence="2">
    <location>
        <begin position="541"/>
        <end position="583"/>
    </location>
</feature>
<feature type="compositionally biased region" description="Basic and acidic residues" evidence="3">
    <location>
        <begin position="473"/>
        <end position="510"/>
    </location>
</feature>
<dbReference type="SUPFAM" id="SSF81296">
    <property type="entry name" value="E set domains"/>
    <property type="match status" value="1"/>
</dbReference>
<feature type="region of interest" description="Disordered" evidence="3">
    <location>
        <begin position="473"/>
        <end position="537"/>
    </location>
</feature>
<gene>
    <name evidence="4" type="ORF">PGLA1383_LOCUS24983</name>
</gene>
<evidence type="ECO:0000313" key="5">
    <source>
        <dbReference type="Proteomes" id="UP000654075"/>
    </source>
</evidence>
<reference evidence="4" key="1">
    <citation type="submission" date="2021-02" db="EMBL/GenBank/DDBJ databases">
        <authorList>
            <person name="Dougan E. K."/>
            <person name="Rhodes N."/>
            <person name="Thang M."/>
            <person name="Chan C."/>
        </authorList>
    </citation>
    <scope>NUCLEOTIDE SEQUENCE</scope>
</reference>
<dbReference type="Proteomes" id="UP000654075">
    <property type="component" value="Unassembled WGS sequence"/>
</dbReference>
<keyword evidence="2" id="KW-0175">Coiled coil</keyword>
<proteinExistence type="predicted"/>
<dbReference type="InterPro" id="IPR013783">
    <property type="entry name" value="Ig-like_fold"/>
</dbReference>
<dbReference type="InterPro" id="IPR001298">
    <property type="entry name" value="Filamin/ABP280_rpt"/>
</dbReference>
<dbReference type="AlphaFoldDB" id="A0A813F0J5"/>
<dbReference type="Pfam" id="PF00630">
    <property type="entry name" value="Filamin"/>
    <property type="match status" value="1"/>
</dbReference>
<organism evidence="4 5">
    <name type="scientific">Polarella glacialis</name>
    <name type="common">Dinoflagellate</name>
    <dbReference type="NCBI Taxonomy" id="89957"/>
    <lineage>
        <taxon>Eukaryota</taxon>
        <taxon>Sar</taxon>
        <taxon>Alveolata</taxon>
        <taxon>Dinophyceae</taxon>
        <taxon>Suessiales</taxon>
        <taxon>Suessiaceae</taxon>
        <taxon>Polarella</taxon>
    </lineage>
</organism>
<keyword evidence="5" id="KW-1185">Reference proteome</keyword>
<evidence type="ECO:0000256" key="3">
    <source>
        <dbReference type="SAM" id="MobiDB-lite"/>
    </source>
</evidence>
<dbReference type="EMBL" id="CAJNNV010020262">
    <property type="protein sequence ID" value="CAE8607035.1"/>
    <property type="molecule type" value="Genomic_DNA"/>
</dbReference>
<accession>A0A813F0J5</accession>
<comment type="caution">
    <text evidence="4">The sequence shown here is derived from an EMBL/GenBank/DDBJ whole genome shotgun (WGS) entry which is preliminary data.</text>
</comment>
<name>A0A813F0J5_POLGL</name>
<evidence type="ECO:0000256" key="1">
    <source>
        <dbReference type="PROSITE-ProRule" id="PRU00087"/>
    </source>
</evidence>
<evidence type="ECO:0000256" key="2">
    <source>
        <dbReference type="SAM" id="Coils"/>
    </source>
</evidence>
<sequence length="624" mass="69041">MLGQHEALTMAAGRRHFCSLCRAPSAEDAELRQKSAGGLRAGRKIDFEAVLYTPRGDVWKEHVTGQPVAAFVIDEETGRGNAEVEVNENMDGTFDVSFKPVDAGTFTMHFLLTGRHVRGSPAMLLVVAGAICPEKSFCTLRGLRRIRCGEVLSVFIVARDAQENYVFGGQQRASVTVDGDVPAESRVEDADNGQSHIHLRWDTVGERKVRAFLADGNLEPVELMTSTVEVVPAAPSPAHFQVENTVGTSAPLEAEVGQQFEFGLLLRDRFGNATDEMLTDLQVFAEGLQGHVPVCIRPPPQIEPDIVSKFGAWKPPEAHFCRVGLVAEVGISGDYTLVWESRLAGSSGRAELHVKSGLADCYQSIVTGAENRIFKASETDGTMALHFELVAHDKFGNCCNRHGEDKVSMRLKRWGCEGVSLTEASVLKLSEASSRFLAVGHADHFGEWQLEVFVNGSSLLGSPFVIHLAEDPAEVQRREEDARRQREELERQRRAKEEEERRAKEQRQEDLAAAVAAPISARRPEQSCEAQGPDEKELERRRKIYERLKREEEVHKRAQEALRKELEERRAKMRLEKEKKEKRCGGGFQVVFKGFAPDAQPGARGAGPRSSQNAWGSGEGAVQE</sequence>
<protein>
    <submittedName>
        <fullName evidence="4">Uncharacterized protein</fullName>
    </submittedName>
</protein>
<evidence type="ECO:0000313" key="4">
    <source>
        <dbReference type="EMBL" id="CAE8607035.1"/>
    </source>
</evidence>
<dbReference type="SMART" id="SM00557">
    <property type="entry name" value="IG_FLMN"/>
    <property type="match status" value="1"/>
</dbReference>
<feature type="region of interest" description="Disordered" evidence="3">
    <location>
        <begin position="595"/>
        <end position="624"/>
    </location>
</feature>
<dbReference type="InterPro" id="IPR014756">
    <property type="entry name" value="Ig_E-set"/>
</dbReference>
<feature type="repeat" description="Filamin" evidence="1">
    <location>
        <begin position="24"/>
        <end position="126"/>
    </location>
</feature>
<dbReference type="PROSITE" id="PS50194">
    <property type="entry name" value="FILAMIN_REPEAT"/>
    <property type="match status" value="1"/>
</dbReference>
<dbReference type="InterPro" id="IPR017868">
    <property type="entry name" value="Filamin/ABP280_repeat-like"/>
</dbReference>
<dbReference type="OrthoDB" id="264520at2759"/>